<accession>A1YZS0</accession>
<organism evidence="1 2">
    <name type="scientific">Burkholderia phage BcepF1</name>
    <dbReference type="NCBI Taxonomy" id="2886897"/>
    <lineage>
        <taxon>Viruses</taxon>
        <taxon>Duplodnaviria</taxon>
        <taxon>Heunggongvirae</taxon>
        <taxon>Uroviricota</taxon>
        <taxon>Caudoviricetes</taxon>
        <taxon>Lindbergviridae</taxon>
        <taxon>Bcepfunavirus</taxon>
        <taxon>Bcepfunavirus bcepF1</taxon>
    </lineage>
</organism>
<dbReference type="Proteomes" id="UP000001793">
    <property type="component" value="Segment"/>
</dbReference>
<sequence length="129" mass="14801">MSNRYIVKGVNDERDFCECCGKKGLKRVVWIEDTETGEIKHFGTTCAAQPVKGFGVDREIQYAIRQFDNRAKEIGRMTLFHYKKLGGKYIAHPTKEFSFVPEDSDLYAKALAEMTIEVDKFYSGFKAIK</sequence>
<dbReference type="EMBL" id="EF153632">
    <property type="protein sequence ID" value="ABL96747.1"/>
    <property type="molecule type" value="Genomic_DNA"/>
</dbReference>
<evidence type="ECO:0000313" key="2">
    <source>
        <dbReference type="Proteomes" id="UP000001793"/>
    </source>
</evidence>
<dbReference type="RefSeq" id="YP_001039700.1">
    <property type="nucleotide sequence ID" value="NC_009015.1"/>
</dbReference>
<proteinExistence type="predicted"/>
<evidence type="ECO:0000313" key="1">
    <source>
        <dbReference type="EMBL" id="ABL96747.1"/>
    </source>
</evidence>
<gene>
    <name evidence="1" type="ORF">BcepF1.016</name>
</gene>
<keyword evidence="2" id="KW-1185">Reference proteome</keyword>
<dbReference type="GeneID" id="4818251"/>
<dbReference type="KEGG" id="vg:4818251"/>
<name>A1YZS0_9CAUD</name>
<protein>
    <submittedName>
        <fullName evidence="1">Uncharacterized protein</fullName>
    </submittedName>
</protein>
<reference evidence="1 2" key="1">
    <citation type="submission" date="2006-12" db="EMBL/GenBank/DDBJ databases">
        <title>Genomic analysis of Burkholderia ambifaria phage BcepF1, a member of the Bcep781- like phage supergroup.</title>
        <authorList>
            <person name="Summer E.J."/>
            <person name="Robinson S."/>
            <person name="Haines C."/>
            <person name="Adams B."/>
            <person name="Daggett M."/>
            <person name="Landua J."/>
            <person name="Swanson S."/>
            <person name="Vorndam W."/>
            <person name="Morrison W."/>
            <person name="Nail K."/>
            <person name="Gonzalez C."/>
            <person name="Young R."/>
        </authorList>
    </citation>
    <scope>NUCLEOTIDE SEQUENCE [LARGE SCALE GENOMIC DNA]</scope>
</reference>